<dbReference type="InterPro" id="IPR047729">
    <property type="entry name" value="Sce7726-like"/>
</dbReference>
<evidence type="ECO:0008006" key="3">
    <source>
        <dbReference type="Google" id="ProtNLM"/>
    </source>
</evidence>
<dbReference type="EMBL" id="FRFD01000005">
    <property type="protein sequence ID" value="SHO48958.1"/>
    <property type="molecule type" value="Genomic_DNA"/>
</dbReference>
<evidence type="ECO:0000313" key="2">
    <source>
        <dbReference type="Proteomes" id="UP000184612"/>
    </source>
</evidence>
<evidence type="ECO:0000313" key="1">
    <source>
        <dbReference type="EMBL" id="SHO48958.1"/>
    </source>
</evidence>
<keyword evidence="2" id="KW-1185">Reference proteome</keyword>
<protein>
    <recommendedName>
        <fullName evidence="3">Sce7726 family protein</fullName>
    </recommendedName>
</protein>
<accession>A0A1M7Y8V4</accession>
<dbReference type="STRING" id="1121345.SAMN02745217_02112"/>
<dbReference type="NCBIfam" id="NF033832">
    <property type="entry name" value="sce7726_fam"/>
    <property type="match status" value="1"/>
</dbReference>
<dbReference type="RefSeq" id="WP_073588792.1">
    <property type="nucleotide sequence ID" value="NZ_FRFD01000005.1"/>
</dbReference>
<organism evidence="1 2">
    <name type="scientific">Anaerocolumna xylanovorans DSM 12503</name>
    <dbReference type="NCBI Taxonomy" id="1121345"/>
    <lineage>
        <taxon>Bacteria</taxon>
        <taxon>Bacillati</taxon>
        <taxon>Bacillota</taxon>
        <taxon>Clostridia</taxon>
        <taxon>Lachnospirales</taxon>
        <taxon>Lachnospiraceae</taxon>
        <taxon>Anaerocolumna</taxon>
    </lineage>
</organism>
<proteinExistence type="predicted"/>
<dbReference type="Proteomes" id="UP000184612">
    <property type="component" value="Unassembled WGS sequence"/>
</dbReference>
<dbReference type="OrthoDB" id="128875at2"/>
<name>A0A1M7Y8V4_9FIRM</name>
<reference evidence="1 2" key="1">
    <citation type="submission" date="2016-12" db="EMBL/GenBank/DDBJ databases">
        <authorList>
            <person name="Song W.-J."/>
            <person name="Kurnit D.M."/>
        </authorList>
    </citation>
    <scope>NUCLEOTIDE SEQUENCE [LARGE SCALE GENOMIC DNA]</scope>
    <source>
        <strain evidence="1 2">DSM 12503</strain>
    </source>
</reference>
<dbReference type="AlphaFoldDB" id="A0A1M7Y8V4"/>
<sequence length="286" mass="33768">MRENKSAVLNRFFSRNTFRDIIDSTDDEIYKSVILRYVKNPENKKNVELISEIYTELKKNYRNEYYYKNTLLNKLLLGVHSINTTVALTEIPISKSKADFVLINGKAIAYEIKTELDNLDRLENQINDYYKAFDHVSVITCKENLALLENKLEIINKPIGIYVLQNNGSLSIIQKPLKYSDSLDKNIIFKILRKSEYESIIMQVYGELPQVTQFKYYSECLNLFLKVDLDKVYELFIAQLKKRTKVEKELYQNVPYELKFLTYFMDLKEADYSRLNSFLYNQFGGM</sequence>
<gene>
    <name evidence="1" type="ORF">SAMN02745217_02112</name>
</gene>